<protein>
    <submittedName>
        <fullName evidence="2">Uncharacterized protein</fullName>
    </submittedName>
</protein>
<evidence type="ECO:0000313" key="2">
    <source>
        <dbReference type="EMBL" id="SEM24229.1"/>
    </source>
</evidence>
<reference evidence="2 3" key="1">
    <citation type="submission" date="2016-10" db="EMBL/GenBank/DDBJ databases">
        <authorList>
            <person name="de Groot N.N."/>
        </authorList>
    </citation>
    <scope>NUCLEOTIDE SEQUENCE [LARGE SCALE GENOMIC DNA]</scope>
    <source>
        <strain evidence="2 3">DSM 8423</strain>
    </source>
</reference>
<evidence type="ECO:0000313" key="3">
    <source>
        <dbReference type="Proteomes" id="UP000198744"/>
    </source>
</evidence>
<dbReference type="AlphaFoldDB" id="A0A1H7WTJ3"/>
<keyword evidence="1" id="KW-0732">Signal</keyword>
<accession>A0A1H7WTJ3</accession>
<sequence>MLLKLKIFCFVISLLLLAAPFCSSAELKDENLIQNIPSGYKIDFQAKKGNMILMEMVPQNQTVQDWTEMVTTNIYLGLKNVTPESYQEKMQQLWGASCKGSEFASVTKGKENGYPFAIWMQVCTLNPSTGKPEYTWFKAIKGNDSFYVVQKAFKFNPSGKQITQWMQYFRSIIVCDTRLKGHSCPKTAR</sequence>
<dbReference type="STRING" id="43775.SAMN04489760_107146"/>
<gene>
    <name evidence="2" type="ORF">SAMN04489760_107146</name>
</gene>
<proteinExistence type="predicted"/>
<organism evidence="2 3">
    <name type="scientific">Syntrophus gentianae</name>
    <dbReference type="NCBI Taxonomy" id="43775"/>
    <lineage>
        <taxon>Bacteria</taxon>
        <taxon>Pseudomonadati</taxon>
        <taxon>Thermodesulfobacteriota</taxon>
        <taxon>Syntrophia</taxon>
        <taxon>Syntrophales</taxon>
        <taxon>Syntrophaceae</taxon>
        <taxon>Syntrophus</taxon>
    </lineage>
</organism>
<feature type="chain" id="PRO_5011502835" evidence="1">
    <location>
        <begin position="25"/>
        <end position="189"/>
    </location>
</feature>
<evidence type="ECO:0000256" key="1">
    <source>
        <dbReference type="SAM" id="SignalP"/>
    </source>
</evidence>
<keyword evidence="3" id="KW-1185">Reference proteome</keyword>
<dbReference type="EMBL" id="FOBS01000007">
    <property type="protein sequence ID" value="SEM24229.1"/>
    <property type="molecule type" value="Genomic_DNA"/>
</dbReference>
<feature type="signal peptide" evidence="1">
    <location>
        <begin position="1"/>
        <end position="24"/>
    </location>
</feature>
<dbReference type="Proteomes" id="UP000198744">
    <property type="component" value="Unassembled WGS sequence"/>
</dbReference>
<name>A0A1H7WTJ3_9BACT</name>